<dbReference type="InterPro" id="IPR021067">
    <property type="entry name" value="Glycosyltransferase"/>
</dbReference>
<evidence type="ECO:0000313" key="2">
    <source>
        <dbReference type="Proteomes" id="UP000747399"/>
    </source>
</evidence>
<dbReference type="PANTHER" id="PTHR34496">
    <property type="entry name" value="GLCNAC TRANSFERASE-RELATED"/>
    <property type="match status" value="1"/>
</dbReference>
<comment type="caution">
    <text evidence="1">The sequence shown here is derived from an EMBL/GenBank/DDBJ whole genome shotgun (WGS) entry which is preliminary data.</text>
</comment>
<protein>
    <submittedName>
        <fullName evidence="1">Uncharacterized protein</fullName>
    </submittedName>
</protein>
<name>A0A8J4B676_9CHLO</name>
<dbReference type="AlphaFoldDB" id="A0A8J4B676"/>
<proteinExistence type="predicted"/>
<dbReference type="Pfam" id="PF11397">
    <property type="entry name" value="GlcNAc"/>
    <property type="match status" value="1"/>
</dbReference>
<reference evidence="1" key="1">
    <citation type="journal article" date="2021" name="Proc. Natl. Acad. Sci. U.S.A.">
        <title>Three genomes in the algal genus Volvox reveal the fate of a haploid sex-determining region after a transition to homothallism.</title>
        <authorList>
            <person name="Yamamoto K."/>
            <person name="Hamaji T."/>
            <person name="Kawai-Toyooka H."/>
            <person name="Matsuzaki R."/>
            <person name="Takahashi F."/>
            <person name="Nishimura Y."/>
            <person name="Kawachi M."/>
            <person name="Noguchi H."/>
            <person name="Minakuchi Y."/>
            <person name="Umen J.G."/>
            <person name="Toyoda A."/>
            <person name="Nozaki H."/>
        </authorList>
    </citation>
    <scope>NUCLEOTIDE SEQUENCE</scope>
    <source>
        <strain evidence="1">NIES-3780</strain>
    </source>
</reference>
<accession>A0A8J4B676</accession>
<evidence type="ECO:0000313" key="1">
    <source>
        <dbReference type="EMBL" id="GIL54100.1"/>
    </source>
</evidence>
<keyword evidence="2" id="KW-1185">Reference proteome</keyword>
<sequence length="215" mass="23432">MFWGTRACLRKAGFWPYARRRILIVALILGVAFSTVTLRGRQRGPKPAGATGNGSIFVSIGAYRDNECASTLLDLYRQARRPENVFSGVVTYTFDEDGNGTGGVANTNKTGGGVSSSNYTLASERCESAELAPFERNIRRLSFGVSSAKGPSLSRYQAATMYGGEQYLLQVSYRYSWLRIDDPDVRTCYGTCTVVYGLRYAAPIHRSVGGGACMP</sequence>
<dbReference type="EMBL" id="BNCO01000016">
    <property type="protein sequence ID" value="GIL54100.1"/>
    <property type="molecule type" value="Genomic_DNA"/>
</dbReference>
<organism evidence="1 2">
    <name type="scientific">Volvox africanus</name>
    <dbReference type="NCBI Taxonomy" id="51714"/>
    <lineage>
        <taxon>Eukaryota</taxon>
        <taxon>Viridiplantae</taxon>
        <taxon>Chlorophyta</taxon>
        <taxon>core chlorophytes</taxon>
        <taxon>Chlorophyceae</taxon>
        <taxon>CS clade</taxon>
        <taxon>Chlamydomonadales</taxon>
        <taxon>Volvocaceae</taxon>
        <taxon>Volvox</taxon>
    </lineage>
</organism>
<dbReference type="Proteomes" id="UP000747399">
    <property type="component" value="Unassembled WGS sequence"/>
</dbReference>
<dbReference type="PANTHER" id="PTHR34496:SF9">
    <property type="entry name" value="[SKP1-PROTEIN]-HYDROXYPROLINE N-ACETYLGLUCOSAMINYLTRANSFERASE"/>
    <property type="match status" value="1"/>
</dbReference>
<gene>
    <name evidence="1" type="ORF">Vafri_9656</name>
</gene>